<evidence type="ECO:0000259" key="2">
    <source>
        <dbReference type="Pfam" id="PF02221"/>
    </source>
</evidence>
<gene>
    <name evidence="4 5 6" type="primary">LOC106067850</name>
</gene>
<protein>
    <submittedName>
        <fullName evidence="4 5">Uncharacterized protein LOC106067850</fullName>
    </submittedName>
</protein>
<feature type="signal peptide" evidence="1">
    <location>
        <begin position="1"/>
        <end position="20"/>
    </location>
</feature>
<evidence type="ECO:0000313" key="5">
    <source>
        <dbReference type="RefSeq" id="XP_055892798.1"/>
    </source>
</evidence>
<dbReference type="Gene3D" id="2.60.40.770">
    <property type="match status" value="1"/>
</dbReference>
<keyword evidence="1" id="KW-0732">Signal</keyword>
<reference evidence="4 5" key="1">
    <citation type="submission" date="2025-04" db="UniProtKB">
        <authorList>
            <consortium name="RefSeq"/>
        </authorList>
    </citation>
    <scope>IDENTIFICATION</scope>
</reference>
<keyword evidence="3" id="KW-1185">Reference proteome</keyword>
<dbReference type="AlphaFoldDB" id="A0A9W3AZZ8"/>
<dbReference type="RefSeq" id="XP_055892799.1">
    <property type="nucleotide sequence ID" value="XM_056036824.1"/>
</dbReference>
<dbReference type="RefSeq" id="XP_055892798.1">
    <property type="nucleotide sequence ID" value="XM_056036823.1"/>
</dbReference>
<evidence type="ECO:0000313" key="3">
    <source>
        <dbReference type="Proteomes" id="UP001165740"/>
    </source>
</evidence>
<dbReference type="Pfam" id="PF02221">
    <property type="entry name" value="E1_DerP2_DerF2"/>
    <property type="match status" value="1"/>
</dbReference>
<feature type="domain" description="MD-2-related lipid-recognition" evidence="2">
    <location>
        <begin position="55"/>
        <end position="166"/>
    </location>
</feature>
<dbReference type="GeneID" id="106067850"/>
<dbReference type="SUPFAM" id="SSF81296">
    <property type="entry name" value="E set domains"/>
    <property type="match status" value="1"/>
</dbReference>
<dbReference type="Proteomes" id="UP001165740">
    <property type="component" value="Chromosome 7"/>
</dbReference>
<evidence type="ECO:0000256" key="1">
    <source>
        <dbReference type="SAM" id="SignalP"/>
    </source>
</evidence>
<dbReference type="OrthoDB" id="6152959at2759"/>
<organism evidence="3 4">
    <name type="scientific">Biomphalaria glabrata</name>
    <name type="common">Bloodfluke planorb</name>
    <name type="synonym">Freshwater snail</name>
    <dbReference type="NCBI Taxonomy" id="6526"/>
    <lineage>
        <taxon>Eukaryota</taxon>
        <taxon>Metazoa</taxon>
        <taxon>Spiralia</taxon>
        <taxon>Lophotrochozoa</taxon>
        <taxon>Mollusca</taxon>
        <taxon>Gastropoda</taxon>
        <taxon>Heterobranchia</taxon>
        <taxon>Euthyneura</taxon>
        <taxon>Panpulmonata</taxon>
        <taxon>Hygrophila</taxon>
        <taxon>Lymnaeoidea</taxon>
        <taxon>Planorbidae</taxon>
        <taxon>Biomphalaria</taxon>
    </lineage>
</organism>
<dbReference type="RefSeq" id="XP_055892797.1">
    <property type="nucleotide sequence ID" value="XM_056036822.1"/>
</dbReference>
<sequence>MECTSRIISLVALLCSAVFALTIARSADIQFMSMLKEGTLKIKDSGHADNCGSVPINFTWSPKDLSPSGEVTLYLDYILPYDLNKGTYNLTIYEHGEMKPMINNNGSFTCNTLHHCPLNKGDHVVKSQVIFNLRNLGGYAGDYDVVAQVWNSDLQNMFCINFTLTILDELGPLPIRNGFS</sequence>
<evidence type="ECO:0000313" key="6">
    <source>
        <dbReference type="RefSeq" id="XP_055892799.1"/>
    </source>
</evidence>
<dbReference type="InterPro" id="IPR003172">
    <property type="entry name" value="ML_dom"/>
</dbReference>
<name>A0A9W3AZZ8_BIOGL</name>
<accession>A0A9W3AZZ8</accession>
<dbReference type="InterPro" id="IPR014756">
    <property type="entry name" value="Ig_E-set"/>
</dbReference>
<evidence type="ECO:0000313" key="4">
    <source>
        <dbReference type="RefSeq" id="XP_055892797.1"/>
    </source>
</evidence>
<proteinExistence type="predicted"/>
<feature type="chain" id="PRO_5044702937" evidence="1">
    <location>
        <begin position="21"/>
        <end position="180"/>
    </location>
</feature>